<organism evidence="1 2">
    <name type="scientific">Brassica campestris</name>
    <name type="common">Field mustard</name>
    <dbReference type="NCBI Taxonomy" id="3711"/>
    <lineage>
        <taxon>Eukaryota</taxon>
        <taxon>Viridiplantae</taxon>
        <taxon>Streptophyta</taxon>
        <taxon>Embryophyta</taxon>
        <taxon>Tracheophyta</taxon>
        <taxon>Spermatophyta</taxon>
        <taxon>Magnoliopsida</taxon>
        <taxon>eudicotyledons</taxon>
        <taxon>Gunneridae</taxon>
        <taxon>Pentapetalae</taxon>
        <taxon>rosids</taxon>
        <taxon>malvids</taxon>
        <taxon>Brassicales</taxon>
        <taxon>Brassicaceae</taxon>
        <taxon>Brassiceae</taxon>
        <taxon>Brassica</taxon>
    </lineage>
</organism>
<gene>
    <name evidence="1" type="ORF">BRARA_D01472</name>
</gene>
<dbReference type="EMBL" id="CM010631">
    <property type="protein sequence ID" value="RID66318.1"/>
    <property type="molecule type" value="Genomic_DNA"/>
</dbReference>
<evidence type="ECO:0000313" key="1">
    <source>
        <dbReference type="EMBL" id="RID66320.1"/>
    </source>
</evidence>
<proteinExistence type="predicted"/>
<dbReference type="AlphaFoldDB" id="A0A397ZSD1"/>
<name>A0A397ZSD1_BRACM</name>
<protein>
    <submittedName>
        <fullName evidence="1">Uncharacterized protein</fullName>
    </submittedName>
</protein>
<sequence length="65" mass="7721">MVRTREWHQSVGWSCRPRHWSLMIVTHCCRTQATVYSAFGTQAPGSVSEQSLRNLYRFTNFTWRN</sequence>
<dbReference type="EMBL" id="CM010631">
    <property type="protein sequence ID" value="RID66317.1"/>
    <property type="molecule type" value="Genomic_DNA"/>
</dbReference>
<dbReference type="EMBL" id="CM010631">
    <property type="protein sequence ID" value="RID66319.1"/>
    <property type="molecule type" value="Genomic_DNA"/>
</dbReference>
<accession>A0A397ZSD1</accession>
<dbReference type="EMBL" id="CM010631">
    <property type="protein sequence ID" value="RID66320.1"/>
    <property type="molecule type" value="Genomic_DNA"/>
</dbReference>
<evidence type="ECO:0000313" key="2">
    <source>
        <dbReference type="Proteomes" id="UP000264353"/>
    </source>
</evidence>
<dbReference type="Proteomes" id="UP000264353">
    <property type="component" value="Chromosome A4"/>
</dbReference>
<reference evidence="1 2" key="1">
    <citation type="submission" date="2018-06" db="EMBL/GenBank/DDBJ databases">
        <title>WGS assembly of Brassica rapa FPsc.</title>
        <authorList>
            <person name="Bowman J."/>
            <person name="Kohchi T."/>
            <person name="Yamato K."/>
            <person name="Jenkins J."/>
            <person name="Shu S."/>
            <person name="Ishizaki K."/>
            <person name="Yamaoka S."/>
            <person name="Nishihama R."/>
            <person name="Nakamura Y."/>
            <person name="Berger F."/>
            <person name="Adam C."/>
            <person name="Aki S."/>
            <person name="Althoff F."/>
            <person name="Araki T."/>
            <person name="Arteaga-Vazquez M."/>
            <person name="Balasubrmanian S."/>
            <person name="Bauer D."/>
            <person name="Boehm C."/>
            <person name="Briginshaw L."/>
            <person name="Caballero-Perez J."/>
            <person name="Catarino B."/>
            <person name="Chen F."/>
            <person name="Chiyoda S."/>
            <person name="Chovatia M."/>
            <person name="Davies K."/>
            <person name="Delmans M."/>
            <person name="Demura T."/>
            <person name="Dierschke T."/>
            <person name="Dolan L."/>
            <person name="Dorantes-Acosta A."/>
            <person name="Eklund D."/>
            <person name="Florent S."/>
            <person name="Flores-Sandoval E."/>
            <person name="Fujiyama A."/>
            <person name="Fukuzawa H."/>
            <person name="Galik B."/>
            <person name="Grimanelli D."/>
            <person name="Grimwood J."/>
            <person name="Grossniklaus U."/>
            <person name="Hamada T."/>
            <person name="Haseloff J."/>
            <person name="Hetherington A."/>
            <person name="Higo A."/>
            <person name="Hirakawa Y."/>
            <person name="Hundley H."/>
            <person name="Ikeda Y."/>
            <person name="Inoue K."/>
            <person name="Inoue S."/>
            <person name="Ishida S."/>
            <person name="Jia Q."/>
            <person name="Kakita M."/>
            <person name="Kanazawa T."/>
            <person name="Kawai Y."/>
            <person name="Kawashima T."/>
            <person name="Kennedy M."/>
            <person name="Kinose K."/>
            <person name="Kinoshita T."/>
            <person name="Kohara Y."/>
            <person name="Koide E."/>
            <person name="Komatsu K."/>
            <person name="Kopischke S."/>
            <person name="Kubo M."/>
            <person name="Kyozuka J."/>
            <person name="Lagercrantz U."/>
            <person name="Lin S."/>
            <person name="Lindquist E."/>
            <person name="Lipzen A."/>
            <person name="Lu C."/>
            <person name="Luna E."/>
            <person name="Martienssen R."/>
            <person name="Minamino N."/>
            <person name="Mizutani M."/>
            <person name="Mizutani M."/>
            <person name="Mochizuki N."/>
            <person name="Monte I."/>
            <person name="Mosher R."/>
            <person name="Nagasaki H."/>
            <person name="Nakagami H."/>
            <person name="Naramoto S."/>
            <person name="Nishitani K."/>
            <person name="Ohtani M."/>
            <person name="Okamoto T."/>
            <person name="Okumura M."/>
            <person name="Phillips J."/>
            <person name="Pollak B."/>
            <person name="Reinders A."/>
            <person name="Roevekamp M."/>
            <person name="Sano R."/>
            <person name="Sawa S."/>
            <person name="Schmid M."/>
            <person name="Shirakawa M."/>
            <person name="Solano R."/>
            <person name="Spunde A."/>
            <person name="Suetsugu N."/>
            <person name="Sugano S."/>
            <person name="Sugiyama A."/>
            <person name="Sun R."/>
            <person name="Suzuki Y."/>
            <person name="Takenaka M."/>
            <person name="Takezawa D."/>
            <person name="Tomogane H."/>
            <person name="Tsuzuki M."/>
            <person name="Ueda T."/>
            <person name="Umeda M."/>
            <person name="Ward J."/>
            <person name="Watanabe Y."/>
            <person name="Yazaki K."/>
            <person name="Yokoyama R."/>
            <person name="Yoshitake Y."/>
            <person name="Yotsui I."/>
            <person name="Zachgo S."/>
            <person name="Schmutz J."/>
        </authorList>
    </citation>
    <scope>NUCLEOTIDE SEQUENCE [LARGE SCALE GENOMIC DNA]</scope>
    <source>
        <strain evidence="2">cv. B-3</strain>
    </source>
</reference>